<evidence type="ECO:0000313" key="9">
    <source>
        <dbReference type="EMBL" id="CAB4621633.1"/>
    </source>
</evidence>
<evidence type="ECO:0000256" key="5">
    <source>
        <dbReference type="ARBA" id="ARBA00022932"/>
    </source>
</evidence>
<evidence type="ECO:0000256" key="2">
    <source>
        <dbReference type="ARBA" id="ARBA00022679"/>
    </source>
</evidence>
<evidence type="ECO:0000259" key="8">
    <source>
        <dbReference type="Pfam" id="PF21694"/>
    </source>
</evidence>
<sequence length="226" mass="23749">MLLHRNANSGRGQLNALKKGKATVTDCKTPTRKGYTDFVAAEFVSLHRPITPDVPEAMVAAAGRDLRALAAACGQLSADYPAKGRLDRQAVESFFAGRVEVDAFAIADAILAGDTGKALVATRQAIAGGATGPAITAALAFNFRNLIKASSAPRAMPLEQAAAEVGLRDWQLRKARQQLTGWSPDAVARALRALAEADADVKGAAVDAEYAIELMIIKLGRARRAG</sequence>
<evidence type="ECO:0000256" key="4">
    <source>
        <dbReference type="ARBA" id="ARBA00022705"/>
    </source>
</evidence>
<proteinExistence type="inferred from homology"/>
<reference evidence="9" key="1">
    <citation type="submission" date="2020-05" db="EMBL/GenBank/DDBJ databases">
        <authorList>
            <person name="Chiriac C."/>
            <person name="Salcher M."/>
            <person name="Ghai R."/>
            <person name="Kavagutti S V."/>
        </authorList>
    </citation>
    <scope>NUCLEOTIDE SEQUENCE</scope>
</reference>
<comment type="catalytic activity">
    <reaction evidence="7">
        <text>DNA(n) + a 2'-deoxyribonucleoside 5'-triphosphate = DNA(n+1) + diphosphate</text>
        <dbReference type="Rhea" id="RHEA:22508"/>
        <dbReference type="Rhea" id="RHEA-COMP:17339"/>
        <dbReference type="Rhea" id="RHEA-COMP:17340"/>
        <dbReference type="ChEBI" id="CHEBI:33019"/>
        <dbReference type="ChEBI" id="CHEBI:61560"/>
        <dbReference type="ChEBI" id="CHEBI:173112"/>
        <dbReference type="EC" id="2.7.7.7"/>
    </reaction>
</comment>
<accession>A0A6J6IB36</accession>
<dbReference type="InterPro" id="IPR048466">
    <property type="entry name" value="DNA_pol3_delta-like_C"/>
</dbReference>
<dbReference type="AlphaFoldDB" id="A0A6J6IB36"/>
<dbReference type="InterPro" id="IPR008921">
    <property type="entry name" value="DNA_pol3_clamp-load_cplx_C"/>
</dbReference>
<evidence type="ECO:0000256" key="6">
    <source>
        <dbReference type="ARBA" id="ARBA00034754"/>
    </source>
</evidence>
<dbReference type="EMBL" id="CAEZVF010000075">
    <property type="protein sequence ID" value="CAB4621633.1"/>
    <property type="molecule type" value="Genomic_DNA"/>
</dbReference>
<dbReference type="SUPFAM" id="SSF48019">
    <property type="entry name" value="post-AAA+ oligomerization domain-like"/>
    <property type="match status" value="1"/>
</dbReference>
<dbReference type="Pfam" id="PF21694">
    <property type="entry name" value="DNA_pol3_delta_C"/>
    <property type="match status" value="1"/>
</dbReference>
<dbReference type="PANTHER" id="PTHR34388">
    <property type="entry name" value="DNA POLYMERASE III SUBUNIT DELTA"/>
    <property type="match status" value="1"/>
</dbReference>
<dbReference type="PANTHER" id="PTHR34388:SF1">
    <property type="entry name" value="DNA POLYMERASE III SUBUNIT DELTA"/>
    <property type="match status" value="1"/>
</dbReference>
<name>A0A6J6IB36_9ZZZZ</name>
<evidence type="ECO:0000256" key="7">
    <source>
        <dbReference type="ARBA" id="ARBA00049244"/>
    </source>
</evidence>
<keyword evidence="5" id="KW-0239">DNA-directed DNA polymerase</keyword>
<keyword evidence="3" id="KW-0548">Nucleotidyltransferase</keyword>
<gene>
    <name evidence="9" type="ORF">UFOPK1939_00605</name>
</gene>
<evidence type="ECO:0000256" key="3">
    <source>
        <dbReference type="ARBA" id="ARBA00022695"/>
    </source>
</evidence>
<keyword evidence="2" id="KW-0808">Transferase</keyword>
<dbReference type="NCBIfam" id="TIGR01128">
    <property type="entry name" value="holA"/>
    <property type="match status" value="1"/>
</dbReference>
<dbReference type="GO" id="GO:0006261">
    <property type="term" value="P:DNA-templated DNA replication"/>
    <property type="evidence" value="ECO:0007669"/>
    <property type="project" value="TreeGrafter"/>
</dbReference>
<dbReference type="GO" id="GO:0003677">
    <property type="term" value="F:DNA binding"/>
    <property type="evidence" value="ECO:0007669"/>
    <property type="project" value="InterPro"/>
</dbReference>
<dbReference type="InterPro" id="IPR005790">
    <property type="entry name" value="DNA_polIII_delta"/>
</dbReference>
<dbReference type="GO" id="GO:0003887">
    <property type="term" value="F:DNA-directed DNA polymerase activity"/>
    <property type="evidence" value="ECO:0007669"/>
    <property type="project" value="UniProtKB-KW"/>
</dbReference>
<protein>
    <recommendedName>
        <fullName evidence="1">DNA-directed DNA polymerase</fullName>
        <ecNumber evidence="1">2.7.7.7</ecNumber>
    </recommendedName>
</protein>
<keyword evidence="4" id="KW-0235">DNA replication</keyword>
<organism evidence="9">
    <name type="scientific">freshwater metagenome</name>
    <dbReference type="NCBI Taxonomy" id="449393"/>
    <lineage>
        <taxon>unclassified sequences</taxon>
        <taxon>metagenomes</taxon>
        <taxon>ecological metagenomes</taxon>
    </lineage>
</organism>
<evidence type="ECO:0000256" key="1">
    <source>
        <dbReference type="ARBA" id="ARBA00012417"/>
    </source>
</evidence>
<dbReference type="GO" id="GO:0009360">
    <property type="term" value="C:DNA polymerase III complex"/>
    <property type="evidence" value="ECO:0007669"/>
    <property type="project" value="TreeGrafter"/>
</dbReference>
<feature type="domain" description="DNA polymerase III delta subunit-like C-terminal" evidence="8">
    <location>
        <begin position="102"/>
        <end position="219"/>
    </location>
</feature>
<comment type="similarity">
    <text evidence="6">Belongs to the DNA polymerase HolA subunit family.</text>
</comment>
<dbReference type="EC" id="2.7.7.7" evidence="1"/>
<dbReference type="Gene3D" id="1.20.272.10">
    <property type="match status" value="1"/>
</dbReference>